<dbReference type="GO" id="GO:0043709">
    <property type="term" value="P:cell adhesion involved in single-species biofilm formation"/>
    <property type="evidence" value="ECO:0007669"/>
    <property type="project" value="TreeGrafter"/>
</dbReference>
<reference evidence="7 8" key="1">
    <citation type="journal article" date="2012" name="BMC Genomics">
        <title>Comparative genomics of bacteria in the genus Providencia isolated from wild Drosophila melanogaster.</title>
        <authorList>
            <person name="Galac M.R."/>
            <person name="Lazzaro B.P."/>
        </authorList>
    </citation>
    <scope>NUCLEOTIDE SEQUENCE [LARGE SCALE GENOMIC DNA]</scope>
    <source>
        <strain evidence="7 8">DSM 19968</strain>
    </source>
</reference>
<evidence type="ECO:0000256" key="3">
    <source>
        <dbReference type="ARBA" id="ARBA00022729"/>
    </source>
</evidence>
<proteinExistence type="inferred from homology"/>
<organism evidence="7 8">
    <name type="scientific">Providencia burhodogranariea DSM 19968</name>
    <dbReference type="NCBI Taxonomy" id="1141662"/>
    <lineage>
        <taxon>Bacteria</taxon>
        <taxon>Pseudomonadati</taxon>
        <taxon>Pseudomonadota</taxon>
        <taxon>Gammaproteobacteria</taxon>
        <taxon>Enterobacterales</taxon>
        <taxon>Morganellaceae</taxon>
        <taxon>Providencia</taxon>
    </lineage>
</organism>
<keyword evidence="3 5" id="KW-0732">Signal</keyword>
<dbReference type="SUPFAM" id="SSF49401">
    <property type="entry name" value="Bacterial adhesins"/>
    <property type="match status" value="1"/>
</dbReference>
<dbReference type="PATRIC" id="fig|1141662.3.peg.529"/>
<dbReference type="PANTHER" id="PTHR33420">
    <property type="entry name" value="FIMBRIAL SUBUNIT ELFA-RELATED"/>
    <property type="match status" value="1"/>
</dbReference>
<dbReference type="InterPro" id="IPR036937">
    <property type="entry name" value="Adhesion_dom_fimbrial_sf"/>
</dbReference>
<comment type="subcellular location">
    <subcellularLocation>
        <location evidence="1">Fimbrium</location>
    </subcellularLocation>
</comment>
<evidence type="ECO:0000256" key="1">
    <source>
        <dbReference type="ARBA" id="ARBA00004561"/>
    </source>
</evidence>
<dbReference type="eggNOG" id="COG3539">
    <property type="taxonomic scope" value="Bacteria"/>
</dbReference>
<dbReference type="STRING" id="1141662.OOA_02622"/>
<dbReference type="EMBL" id="AKKL01000007">
    <property type="protein sequence ID" value="EKT64655.1"/>
    <property type="molecule type" value="Genomic_DNA"/>
</dbReference>
<feature type="chain" id="PRO_5003922091" evidence="5">
    <location>
        <begin position="23"/>
        <end position="359"/>
    </location>
</feature>
<dbReference type="GO" id="GO:0009289">
    <property type="term" value="C:pilus"/>
    <property type="evidence" value="ECO:0007669"/>
    <property type="project" value="UniProtKB-SubCell"/>
</dbReference>
<dbReference type="Gene3D" id="2.60.40.1090">
    <property type="entry name" value="Fimbrial-type adhesion domain"/>
    <property type="match status" value="1"/>
</dbReference>
<dbReference type="InterPro" id="IPR050263">
    <property type="entry name" value="Bact_Fimbrial_Adh_Pro"/>
</dbReference>
<evidence type="ECO:0000313" key="7">
    <source>
        <dbReference type="EMBL" id="EKT64655.1"/>
    </source>
</evidence>
<evidence type="ECO:0000256" key="2">
    <source>
        <dbReference type="ARBA" id="ARBA00006671"/>
    </source>
</evidence>
<feature type="domain" description="Fimbrial-type adhesion" evidence="6">
    <location>
        <begin position="205"/>
        <end position="358"/>
    </location>
</feature>
<comment type="caution">
    <text evidence="7">The sequence shown here is derived from an EMBL/GenBank/DDBJ whole genome shotgun (WGS) entry which is preliminary data.</text>
</comment>
<gene>
    <name evidence="7" type="ORF">OOA_02622</name>
</gene>
<protein>
    <submittedName>
        <fullName evidence="7">Fimbrial protein</fullName>
    </submittedName>
</protein>
<dbReference type="InterPro" id="IPR008966">
    <property type="entry name" value="Adhesion_dom_sf"/>
</dbReference>
<accession>K8X890</accession>
<sequence length="359" mass="38751">MKIPLAAIILLASLMTSNEALSNCKPETTITAPPIIFNLSTELNSISTNVTKTSRTQFPGEFICNTGLLAPPNIIGIASPFRSGTATIGFNGGRQFVSISVMSLEKDRVVNIPAGGHPASDLDTHFTIQFTLLNNRPSANYTEIQGDTTTILPVVLASDASSLGILTWLLTIVTKLLTFLLTLQWPIDTNDIFLQPIQITYKPMMTTCNFSNSGLIVSLPLININEVKTAHQPGYTPFTLNFTCTDLIGGINTSRDISMFLQSNNLLNTDNTVLKNTLTQGATGVGFRVVKASNINNPLIFSNSISAQNSATNIFSITSGSPLSPVFSINMGAYYYPYDINRVTQGYISSTATLVLSYN</sequence>
<feature type="signal peptide" evidence="5">
    <location>
        <begin position="1"/>
        <end position="22"/>
    </location>
</feature>
<evidence type="ECO:0000256" key="5">
    <source>
        <dbReference type="SAM" id="SignalP"/>
    </source>
</evidence>
<dbReference type="OrthoDB" id="6556303at2"/>
<evidence type="ECO:0000259" key="6">
    <source>
        <dbReference type="Pfam" id="PF00419"/>
    </source>
</evidence>
<comment type="similarity">
    <text evidence="2">Belongs to the fimbrial protein family.</text>
</comment>
<keyword evidence="4" id="KW-0281">Fimbrium</keyword>
<evidence type="ECO:0000256" key="4">
    <source>
        <dbReference type="ARBA" id="ARBA00023263"/>
    </source>
</evidence>
<dbReference type="Proteomes" id="UP000009336">
    <property type="component" value="Unassembled WGS sequence"/>
</dbReference>
<name>K8X890_9GAMM</name>
<dbReference type="AlphaFoldDB" id="K8X890"/>
<dbReference type="PANTHER" id="PTHR33420:SF3">
    <property type="entry name" value="FIMBRIAL SUBUNIT ELFA"/>
    <property type="match status" value="1"/>
</dbReference>
<keyword evidence="8" id="KW-1185">Reference proteome</keyword>
<dbReference type="HOGENOM" id="CLU_066216_0_0_6"/>
<dbReference type="InterPro" id="IPR000259">
    <property type="entry name" value="Adhesion_dom_fimbrial"/>
</dbReference>
<dbReference type="Pfam" id="PF00419">
    <property type="entry name" value="Fimbrial"/>
    <property type="match status" value="1"/>
</dbReference>
<dbReference type="RefSeq" id="WP_008910570.1">
    <property type="nucleotide sequence ID" value="NZ_KB233222.1"/>
</dbReference>
<evidence type="ECO:0000313" key="8">
    <source>
        <dbReference type="Proteomes" id="UP000009336"/>
    </source>
</evidence>